<dbReference type="EMBL" id="AFZE01000007">
    <property type="protein sequence ID" value="EHL15964.1"/>
    <property type="molecule type" value="Genomic_DNA"/>
</dbReference>
<organism evidence="1 2">
    <name type="scientific">Peptoanaerobacter stomatis</name>
    <dbReference type="NCBI Taxonomy" id="796937"/>
    <lineage>
        <taxon>Bacteria</taxon>
        <taxon>Bacillati</taxon>
        <taxon>Bacillota</taxon>
        <taxon>Clostridia</taxon>
        <taxon>Peptostreptococcales</taxon>
        <taxon>Filifactoraceae</taxon>
        <taxon>Peptoanaerobacter</taxon>
    </lineage>
</organism>
<evidence type="ECO:0008006" key="3">
    <source>
        <dbReference type="Google" id="ProtNLM"/>
    </source>
</evidence>
<accession>G9WZD8</accession>
<comment type="caution">
    <text evidence="1">The sequence shown here is derived from an EMBL/GenBank/DDBJ whole genome shotgun (WGS) entry which is preliminary data.</text>
</comment>
<sequence length="406" mass="45484">MMKQSQKNSNIKIQLACVFFAFFVWVYVMSDLDPIDTRDITSVSISVSNLDELEKNNLTLSPNQELKANVQIKGRRSVIAKKVKSGIKLQAVLENVQVGSNEAKVVISGDNTDLSYNVTPSNIILNIEEKQAKSEKIQIKSIGSLAENYYIDNIKLSKDNIYVSGPSSLIEKINKVEVELDLANNSSDFSKLTKVKVLDIENNEINGLTIDDADVIVTVALKKEKIVPVKANIQDDGNLNVSQININPETIKIQGKPSRIDSITQIETKKIASSQLSDNIETLLELDLPSDIYSNVKQVSLTASVENTKLSKKYEFDYKKEEIQVISNENNNYNILIPEDIKLTLSSDETDIKKEDITLYIDVATISESRADIKYRTGKSIKSLEIIPEYIEVTEKENKENSQNNN</sequence>
<evidence type="ECO:0000313" key="2">
    <source>
        <dbReference type="Proteomes" id="UP000006437"/>
    </source>
</evidence>
<name>G9WZD8_9FIRM</name>
<evidence type="ECO:0000313" key="1">
    <source>
        <dbReference type="EMBL" id="EHL15964.1"/>
    </source>
</evidence>
<reference evidence="1 2" key="1">
    <citation type="submission" date="2011-08" db="EMBL/GenBank/DDBJ databases">
        <title>The Genome Sequence of Eubacteriaceae bacterium ACC19a.</title>
        <authorList>
            <consortium name="The Broad Institute Genome Sequencing Platform"/>
            <person name="Earl A."/>
            <person name="Ward D."/>
            <person name="Feldgarden M."/>
            <person name="Gevers D."/>
            <person name="Sizova M."/>
            <person name="Hazen A."/>
            <person name="Epstein S."/>
            <person name="Young S.K."/>
            <person name="Zeng Q."/>
            <person name="Gargeya S."/>
            <person name="Fitzgerald M."/>
            <person name="Haas B."/>
            <person name="Abouelleil A."/>
            <person name="Alvarado L."/>
            <person name="Arachchi H.M."/>
            <person name="Berlin A."/>
            <person name="Brown A."/>
            <person name="Chapman S.B."/>
            <person name="Chen Z."/>
            <person name="Dunbar C."/>
            <person name="Freedman E."/>
            <person name="Gearin G."/>
            <person name="Gellesch M."/>
            <person name="Goldberg J."/>
            <person name="Griggs A."/>
            <person name="Gujja S."/>
            <person name="Heiman D."/>
            <person name="Howarth C."/>
            <person name="Larson L."/>
            <person name="Lui A."/>
            <person name="MacDonald P.J.P."/>
            <person name="Montmayeur A."/>
            <person name="Murphy C."/>
            <person name="Neiman D."/>
            <person name="Pearson M."/>
            <person name="Priest M."/>
            <person name="Roberts A."/>
            <person name="Saif S."/>
            <person name="Shea T."/>
            <person name="Shenoy N."/>
            <person name="Sisk P."/>
            <person name="Stolte C."/>
            <person name="Sykes S."/>
            <person name="Wortman J."/>
            <person name="Nusbaum C."/>
            <person name="Birren B."/>
        </authorList>
    </citation>
    <scope>NUCLEOTIDE SEQUENCE [LARGE SCALE GENOMIC DNA]</scope>
    <source>
        <strain evidence="1 2">ACC19a</strain>
    </source>
</reference>
<dbReference type="Proteomes" id="UP000006437">
    <property type="component" value="Unassembled WGS sequence"/>
</dbReference>
<dbReference type="PANTHER" id="PTHR37804:SF1">
    <property type="entry name" value="CDAA REGULATORY PROTEIN CDAR"/>
    <property type="match status" value="1"/>
</dbReference>
<dbReference type="InterPro" id="IPR012505">
    <property type="entry name" value="YbbR"/>
</dbReference>
<protein>
    <recommendedName>
        <fullName evidence="3">YbbR-like protein</fullName>
    </recommendedName>
</protein>
<gene>
    <name evidence="1" type="ORF">HMPREF9629_01539</name>
</gene>
<dbReference type="Pfam" id="PF07949">
    <property type="entry name" value="YbbR"/>
    <property type="match status" value="1"/>
</dbReference>
<dbReference type="Gene3D" id="2.170.120.40">
    <property type="entry name" value="YbbR-like domain"/>
    <property type="match status" value="2"/>
</dbReference>
<dbReference type="RefSeq" id="WP_009525768.1">
    <property type="nucleotide sequence ID" value="NZ_JH414556.1"/>
</dbReference>
<dbReference type="HOGENOM" id="CLU_039811_4_1_9"/>
<dbReference type="PANTHER" id="PTHR37804">
    <property type="entry name" value="CDAA REGULATORY PROTEIN CDAR"/>
    <property type="match status" value="1"/>
</dbReference>
<dbReference type="BioCyc" id="EBAC796937-HMP:GMGH-1544-MONOMER"/>
<dbReference type="InterPro" id="IPR053154">
    <property type="entry name" value="c-di-AMP_regulator"/>
</dbReference>
<proteinExistence type="predicted"/>
<dbReference type="AlphaFoldDB" id="G9WZD8"/>
<dbReference type="Gene3D" id="2.170.120.30">
    <property type="match status" value="1"/>
</dbReference>